<feature type="transmembrane region" description="Helical" evidence="1">
    <location>
        <begin position="562"/>
        <end position="585"/>
    </location>
</feature>
<dbReference type="EMBL" id="GEDC01002387">
    <property type="protein sequence ID" value="JAS34911.1"/>
    <property type="molecule type" value="Transcribed_RNA"/>
</dbReference>
<evidence type="ECO:0000256" key="1">
    <source>
        <dbReference type="SAM" id="Phobius"/>
    </source>
</evidence>
<name>A0A1B6EAG5_9HEMI</name>
<dbReference type="PANTHER" id="PTHR11161:SF0">
    <property type="entry name" value="O-ACYLTRANSFERASE LIKE PROTEIN"/>
    <property type="match status" value="1"/>
</dbReference>
<evidence type="ECO:0000313" key="4">
    <source>
        <dbReference type="EMBL" id="JAS34911.1"/>
    </source>
</evidence>
<feature type="signal peptide" evidence="2">
    <location>
        <begin position="1"/>
        <end position="18"/>
    </location>
</feature>
<dbReference type="Pfam" id="PF01757">
    <property type="entry name" value="Acyl_transf_3"/>
    <property type="match status" value="1"/>
</dbReference>
<feature type="transmembrane region" description="Helical" evidence="1">
    <location>
        <begin position="409"/>
        <end position="432"/>
    </location>
</feature>
<keyword evidence="2" id="KW-0732">Signal</keyword>
<organism evidence="4">
    <name type="scientific">Clastoptera arizonana</name>
    <name type="common">Arizona spittle bug</name>
    <dbReference type="NCBI Taxonomy" id="38151"/>
    <lineage>
        <taxon>Eukaryota</taxon>
        <taxon>Metazoa</taxon>
        <taxon>Ecdysozoa</taxon>
        <taxon>Arthropoda</taxon>
        <taxon>Hexapoda</taxon>
        <taxon>Insecta</taxon>
        <taxon>Pterygota</taxon>
        <taxon>Neoptera</taxon>
        <taxon>Paraneoptera</taxon>
        <taxon>Hemiptera</taxon>
        <taxon>Auchenorrhyncha</taxon>
        <taxon>Cercopoidea</taxon>
        <taxon>Clastopteridae</taxon>
        <taxon>Clastoptera</taxon>
    </lineage>
</organism>
<feature type="transmembrane region" description="Helical" evidence="1">
    <location>
        <begin position="522"/>
        <end position="542"/>
    </location>
</feature>
<evidence type="ECO:0000259" key="3">
    <source>
        <dbReference type="SMART" id="SM00703"/>
    </source>
</evidence>
<accession>A0A1B6EAG5</accession>
<feature type="transmembrane region" description="Helical" evidence="1">
    <location>
        <begin position="344"/>
        <end position="365"/>
    </location>
</feature>
<dbReference type="PANTHER" id="PTHR11161">
    <property type="entry name" value="O-ACYLTRANSFERASE"/>
    <property type="match status" value="1"/>
</dbReference>
<feature type="domain" description="Nose resistant-to-fluoxetine protein N-terminal" evidence="3">
    <location>
        <begin position="64"/>
        <end position="190"/>
    </location>
</feature>
<gene>
    <name evidence="4" type="ORF">g.3550</name>
</gene>
<dbReference type="InterPro" id="IPR002656">
    <property type="entry name" value="Acyl_transf_3_dom"/>
</dbReference>
<proteinExistence type="predicted"/>
<dbReference type="SMART" id="SM00703">
    <property type="entry name" value="NRF"/>
    <property type="match status" value="1"/>
</dbReference>
<keyword evidence="1" id="KW-1133">Transmembrane helix</keyword>
<dbReference type="Pfam" id="PF20146">
    <property type="entry name" value="NRF"/>
    <property type="match status" value="1"/>
</dbReference>
<reference evidence="4" key="1">
    <citation type="submission" date="2015-12" db="EMBL/GenBank/DDBJ databases">
        <title>De novo transcriptome assembly of four potential Pierce s Disease insect vectors from Arizona vineyards.</title>
        <authorList>
            <person name="Tassone E.E."/>
        </authorList>
    </citation>
    <scope>NUCLEOTIDE SEQUENCE</scope>
</reference>
<feature type="non-terminal residue" evidence="4">
    <location>
        <position position="674"/>
    </location>
</feature>
<dbReference type="GO" id="GO:0016747">
    <property type="term" value="F:acyltransferase activity, transferring groups other than amino-acyl groups"/>
    <property type="evidence" value="ECO:0007669"/>
    <property type="project" value="InterPro"/>
</dbReference>
<feature type="transmembrane region" description="Helical" evidence="1">
    <location>
        <begin position="303"/>
        <end position="324"/>
    </location>
</feature>
<sequence length="674" mass="77075">MHIHLKLLVIIFTNEALGTPGQRKFQEQVIQKLQSLKEANFPGYLADEIFFHTLTYFAPVKAESAACRNDSVLYLEAALNGELWALRMLDASTKMESGSLENYFQNMGNYEECLDVESPRNFVGKYCLVEFSDFFQHRMSNNSQLNPRYDPFGAFVSLCVPSSCTHRDVEVHTGKSLNSSIHMSTTSCSTRYREHMQVKDYAALFLLLIILALVMVATVLDFLSAKYNKDMNLRAVSSFSLYKNWKKLTSTNQSHLSPLNGLRFIATVWVVIGDRLFINMIVPNLSGGKREFYIQKWIMANHFSLNIGVDIFFLLSGLLVAFNFFKSKENGESFSILRFYLHRYIRLTPMVALLLLINSSVFYYFGDGPIWKNMAGLQRDQCSEQWFPNIFYVSNYYLQYPILNTCLPQMWYLCADMQLYILSPLLLFALCYKPKHTSWLTIIYLVITTLVSFLDATYKKLKAGPIFTVKENNEISFGSECTKIHLSAGTYFIGMILGLSICRFKQGILKINLPKGAVKQCWFLSTSMITIILYSTAVFQSADDSRPQILDTLYIALSRPMFSLAIAWILFACISGHGGCVNTFLSLPIFKPLAKLSYGIFMTHVTFQRFDNGQIRIPLDHSIFNLVRTVIFDVLATAVISFVTFMTIESPFLEMNRLPKTDLKHERNLKETTS</sequence>
<feature type="transmembrane region" description="Helical" evidence="1">
    <location>
        <begin position="201"/>
        <end position="223"/>
    </location>
</feature>
<keyword evidence="1" id="KW-0812">Transmembrane</keyword>
<feature type="transmembrane region" description="Helical" evidence="1">
    <location>
        <begin position="484"/>
        <end position="502"/>
    </location>
</feature>
<feature type="transmembrane region" description="Helical" evidence="1">
    <location>
        <begin position="626"/>
        <end position="648"/>
    </location>
</feature>
<dbReference type="InterPro" id="IPR052728">
    <property type="entry name" value="O2_lipid_transport_reg"/>
</dbReference>
<dbReference type="InterPro" id="IPR006621">
    <property type="entry name" value="Nose-resist-to-fluoxetine_N"/>
</dbReference>
<keyword evidence="1" id="KW-0472">Membrane</keyword>
<feature type="transmembrane region" description="Helical" evidence="1">
    <location>
        <begin position="439"/>
        <end position="458"/>
    </location>
</feature>
<evidence type="ECO:0000256" key="2">
    <source>
        <dbReference type="SAM" id="SignalP"/>
    </source>
</evidence>
<feature type="chain" id="PRO_5008582063" description="Nose resistant-to-fluoxetine protein N-terminal domain-containing protein" evidence="2">
    <location>
        <begin position="19"/>
        <end position="674"/>
    </location>
</feature>
<protein>
    <recommendedName>
        <fullName evidence="3">Nose resistant-to-fluoxetine protein N-terminal domain-containing protein</fullName>
    </recommendedName>
</protein>
<dbReference type="AlphaFoldDB" id="A0A1B6EAG5"/>